<keyword evidence="8 11" id="KW-0949">S-adenosyl-L-methionine</keyword>
<dbReference type="PANTHER" id="PTHR21210">
    <property type="entry name" value="TRNA (URACIL-O(2)-)-METHYLTRANSFERASE-RELATED"/>
    <property type="match status" value="1"/>
</dbReference>
<evidence type="ECO:0000256" key="11">
    <source>
        <dbReference type="RuleBase" id="RU368004"/>
    </source>
</evidence>
<evidence type="ECO:0000256" key="4">
    <source>
        <dbReference type="ARBA" id="ARBA00017788"/>
    </source>
</evidence>
<evidence type="ECO:0000256" key="2">
    <source>
        <dbReference type="ARBA" id="ARBA00009056"/>
    </source>
</evidence>
<comment type="function">
    <text evidence="11">Adenosyl-L-methionine (AdoMet)-dependent tRNA (uracil-O(2)-)-methyltransferase.</text>
</comment>
<comment type="catalytic activity">
    <reaction evidence="10 11">
        <text>uridine(44) in tRNA(Ser) + S-adenosyl-L-methionine = 2'-O-methyluridine(44) in tRNA(Ser) + S-adenosyl-L-homocysteine + H(+)</text>
        <dbReference type="Rhea" id="RHEA:43100"/>
        <dbReference type="Rhea" id="RHEA-COMP:10339"/>
        <dbReference type="Rhea" id="RHEA-COMP:10340"/>
        <dbReference type="ChEBI" id="CHEBI:15378"/>
        <dbReference type="ChEBI" id="CHEBI:57856"/>
        <dbReference type="ChEBI" id="CHEBI:59789"/>
        <dbReference type="ChEBI" id="CHEBI:65315"/>
        <dbReference type="ChEBI" id="CHEBI:74478"/>
        <dbReference type="EC" id="2.1.1.211"/>
    </reaction>
</comment>
<evidence type="ECO:0000256" key="10">
    <source>
        <dbReference type="ARBA" id="ARBA00047957"/>
    </source>
</evidence>
<evidence type="ECO:0000256" key="5">
    <source>
        <dbReference type="ARBA" id="ARBA00022490"/>
    </source>
</evidence>
<evidence type="ECO:0000256" key="12">
    <source>
        <dbReference type="SAM" id="MobiDB-lite"/>
    </source>
</evidence>
<organism evidence="13 14">
    <name type="scientific">Sporothrix curviconia</name>
    <dbReference type="NCBI Taxonomy" id="1260050"/>
    <lineage>
        <taxon>Eukaryota</taxon>
        <taxon>Fungi</taxon>
        <taxon>Dikarya</taxon>
        <taxon>Ascomycota</taxon>
        <taxon>Pezizomycotina</taxon>
        <taxon>Sordariomycetes</taxon>
        <taxon>Sordariomycetidae</taxon>
        <taxon>Ophiostomatales</taxon>
        <taxon>Ophiostomataceae</taxon>
        <taxon>Sporothrix</taxon>
    </lineage>
</organism>
<dbReference type="EC" id="2.1.1.211" evidence="3 11"/>
<dbReference type="EMBL" id="CAWUHB010000094">
    <property type="protein sequence ID" value="CAK7235157.1"/>
    <property type="molecule type" value="Genomic_DNA"/>
</dbReference>
<evidence type="ECO:0000313" key="14">
    <source>
        <dbReference type="Proteomes" id="UP001642405"/>
    </source>
</evidence>
<keyword evidence="7 11" id="KW-0808">Transferase</keyword>
<name>A0ABP0CU85_9PEZI</name>
<feature type="region of interest" description="Disordered" evidence="12">
    <location>
        <begin position="425"/>
        <end position="457"/>
    </location>
</feature>
<dbReference type="InterPro" id="IPR011671">
    <property type="entry name" value="tRNA_uracil_MeTrfase"/>
</dbReference>
<evidence type="ECO:0000256" key="6">
    <source>
        <dbReference type="ARBA" id="ARBA00022603"/>
    </source>
</evidence>
<keyword evidence="5 11" id="KW-0963">Cytoplasm</keyword>
<proteinExistence type="inferred from homology"/>
<comment type="caution">
    <text evidence="13">The sequence shown here is derived from an EMBL/GenBank/DDBJ whole genome shotgun (WGS) entry which is preliminary data.</text>
</comment>
<comment type="similarity">
    <text evidence="2 11">Belongs to the TRM44 family.</text>
</comment>
<keyword evidence="9 11" id="KW-0819">tRNA processing</keyword>
<keyword evidence="6 11" id="KW-0489">Methyltransferase</keyword>
<comment type="subcellular location">
    <subcellularLocation>
        <location evidence="1 11">Cytoplasm</location>
    </subcellularLocation>
</comment>
<evidence type="ECO:0000256" key="1">
    <source>
        <dbReference type="ARBA" id="ARBA00004496"/>
    </source>
</evidence>
<dbReference type="PANTHER" id="PTHR21210:SF0">
    <property type="entry name" value="TRNA (URACIL-O(2)-)-METHYLTRANSFERASE-RELATED"/>
    <property type="match status" value="1"/>
</dbReference>
<evidence type="ECO:0000256" key="9">
    <source>
        <dbReference type="ARBA" id="ARBA00022694"/>
    </source>
</evidence>
<dbReference type="Proteomes" id="UP001642405">
    <property type="component" value="Unassembled WGS sequence"/>
</dbReference>
<sequence length="611" mass="67474">MATATVEPPLPGPEEYALDAAPLLIQTPDQDPNQGQNRAETLWTWTPMWYRPCHFRPSEFDAVMQNLVRNPNVLSSWLFRADVVAETTQAVTAENGPALPCFDGLMRADERTLVRRLIPRNTMRDKPMLQTCVFYESLSRRADDDDDDDERGRHGDTEVDGAAMDTDGDGPVERSLVVYLPHTTDLAEVPFYHPKVQGVGFLHEWRPMVGRGTVSMHFSFFGEAAVANAPAALASKLSRPILARVALSLINTVCKHGEGKRAGYVKRVHHDQLVPQASVQDRYTRLKEKYARRLVQTWQETTDPAKHVFEDLSIAAFLMELWKDMYGPTEEKQKNKGSSGDKKESVDEVPEAFPGFIDVGCGNGLLVHILNAEGYKGWGFDARKRRSWQQYGNGGDQTAAAAQPPESEDLPLRENLLLPHFLTQNNTHEDEQEQARESSIDDNEEGRSRKRLKGPTIHDGTFPAGAFLIANHADELTVWTPLLAALAGCTFLAIPCCSHNFTGARFRAPPPSSAAKEATASVSVTLASSSTYASFVEWVASVAEDCGWKVELEMLRIPSTRNVGIVGRTRTSSATPFTIEQAMQVISKYGGAHGFADNVAKLAAEGKKSSH</sequence>
<evidence type="ECO:0000256" key="7">
    <source>
        <dbReference type="ARBA" id="ARBA00022679"/>
    </source>
</evidence>
<dbReference type="GO" id="GO:0032259">
    <property type="term" value="P:methylation"/>
    <property type="evidence" value="ECO:0007669"/>
    <property type="project" value="UniProtKB-KW"/>
</dbReference>
<accession>A0ABP0CU85</accession>
<dbReference type="GO" id="GO:0141101">
    <property type="term" value="F:tRNA(Ser) (uridine(44)-2'-O-)-methyltransferase activity"/>
    <property type="evidence" value="ECO:0007669"/>
    <property type="project" value="UniProtKB-EC"/>
</dbReference>
<evidence type="ECO:0000313" key="13">
    <source>
        <dbReference type="EMBL" id="CAK7235157.1"/>
    </source>
</evidence>
<reference evidence="13 14" key="1">
    <citation type="submission" date="2024-01" db="EMBL/GenBank/DDBJ databases">
        <authorList>
            <person name="Allen C."/>
            <person name="Tagirdzhanova G."/>
        </authorList>
    </citation>
    <scope>NUCLEOTIDE SEQUENCE [LARGE SCALE GENOMIC DNA]</scope>
</reference>
<dbReference type="Pfam" id="PF07757">
    <property type="entry name" value="AdoMet_MTase"/>
    <property type="match status" value="2"/>
</dbReference>
<evidence type="ECO:0000256" key="8">
    <source>
        <dbReference type="ARBA" id="ARBA00022691"/>
    </source>
</evidence>
<feature type="region of interest" description="Disordered" evidence="12">
    <location>
        <begin position="140"/>
        <end position="167"/>
    </location>
</feature>
<gene>
    <name evidence="13" type="primary">TRM44</name>
    <name evidence="13" type="ORF">SCUCBS95973_009174</name>
</gene>
<protein>
    <recommendedName>
        <fullName evidence="4 11">tRNA (uracil-O(2)-)-methyltransferase</fullName>
        <ecNumber evidence="3 11">2.1.1.211</ecNumber>
    </recommendedName>
</protein>
<evidence type="ECO:0000256" key="3">
    <source>
        <dbReference type="ARBA" id="ARBA00012795"/>
    </source>
</evidence>
<feature type="compositionally biased region" description="Basic and acidic residues" evidence="12">
    <location>
        <begin position="427"/>
        <end position="439"/>
    </location>
</feature>
<keyword evidence="14" id="KW-1185">Reference proteome</keyword>